<evidence type="ECO:0000256" key="1">
    <source>
        <dbReference type="SAM" id="Phobius"/>
    </source>
</evidence>
<evidence type="ECO:0000313" key="3">
    <source>
        <dbReference type="Proteomes" id="UP000245216"/>
    </source>
</evidence>
<name>A0A2U2BHH8_ALCFA</name>
<keyword evidence="1" id="KW-0472">Membrane</keyword>
<keyword evidence="1" id="KW-1133">Transmembrane helix</keyword>
<feature type="transmembrane region" description="Helical" evidence="1">
    <location>
        <begin position="64"/>
        <end position="81"/>
    </location>
</feature>
<feature type="transmembrane region" description="Helical" evidence="1">
    <location>
        <begin position="7"/>
        <end position="28"/>
    </location>
</feature>
<protein>
    <submittedName>
        <fullName evidence="2">Uncharacterized protein</fullName>
    </submittedName>
</protein>
<feature type="transmembrane region" description="Helical" evidence="1">
    <location>
        <begin position="34"/>
        <end position="52"/>
    </location>
</feature>
<keyword evidence="1" id="KW-0812">Transmembrane</keyword>
<dbReference type="RefSeq" id="WP_109089699.1">
    <property type="nucleotide sequence ID" value="NZ_CP092182.1"/>
</dbReference>
<comment type="caution">
    <text evidence="2">The sequence shown here is derived from an EMBL/GenBank/DDBJ whole genome shotgun (WGS) entry which is preliminary data.</text>
</comment>
<dbReference type="AlphaFoldDB" id="A0A2U2BHH8"/>
<proteinExistence type="predicted"/>
<reference evidence="2 3" key="2">
    <citation type="submission" date="2018-05" db="EMBL/GenBank/DDBJ databases">
        <authorList>
            <person name="Lanie J.A."/>
            <person name="Ng W.-L."/>
            <person name="Kazmierczak K.M."/>
            <person name="Andrzejewski T.M."/>
            <person name="Davidsen T.M."/>
            <person name="Wayne K.J."/>
            <person name="Tettelin H."/>
            <person name="Glass J.I."/>
            <person name="Rusch D."/>
            <person name="Podicherti R."/>
            <person name="Tsui H.-C.T."/>
            <person name="Winkler M.E."/>
        </authorList>
    </citation>
    <scope>NUCLEOTIDE SEQUENCE [LARGE SCALE GENOMIC DNA]</scope>
    <source>
        <strain evidence="2 3">YBY</strain>
    </source>
</reference>
<gene>
    <name evidence="2" type="ORF">DF183_16885</name>
</gene>
<dbReference type="Proteomes" id="UP000245216">
    <property type="component" value="Unassembled WGS sequence"/>
</dbReference>
<dbReference type="EMBL" id="QEXO01000004">
    <property type="protein sequence ID" value="PWE13473.1"/>
    <property type="molecule type" value="Genomic_DNA"/>
</dbReference>
<evidence type="ECO:0000313" key="2">
    <source>
        <dbReference type="EMBL" id="PWE13473.1"/>
    </source>
</evidence>
<organism evidence="2 3">
    <name type="scientific">Alcaligenes faecalis</name>
    <dbReference type="NCBI Taxonomy" id="511"/>
    <lineage>
        <taxon>Bacteria</taxon>
        <taxon>Pseudomonadati</taxon>
        <taxon>Pseudomonadota</taxon>
        <taxon>Betaproteobacteria</taxon>
        <taxon>Burkholderiales</taxon>
        <taxon>Alcaligenaceae</taxon>
        <taxon>Alcaligenes</taxon>
    </lineage>
</organism>
<sequence length="192" mass="20851">MSRFVSSLGQLVGALVGLALIVAGLVFMSTNTGPGGLVVLVCGVLLLPRVFPKLASRFKPQHQFLIGVALVVFSFVAGIVWKGEPREKVSELDRYVAALEKEQAQEKARCSDTIMAYVMSQNFVKAKLVAPSTAKFPSFSDVKVTKSGECKFTVLGYVDSQNSFGAMLRTAYTADVRYDRQSGKWALESLAM</sequence>
<accession>A0A2U2BHH8</accession>
<reference evidence="2 3" key="1">
    <citation type="submission" date="2018-05" db="EMBL/GenBank/DDBJ databases">
        <title>Genome Sequence of an Efficient Indole-Degrading Bacterium, Alcaligenes sp.YBY.</title>
        <authorList>
            <person name="Yang B."/>
        </authorList>
    </citation>
    <scope>NUCLEOTIDE SEQUENCE [LARGE SCALE GENOMIC DNA]</scope>
    <source>
        <strain evidence="2 3">YBY</strain>
    </source>
</reference>